<comment type="caution">
    <text evidence="1">The sequence shown here is derived from an EMBL/GenBank/DDBJ whole genome shotgun (WGS) entry which is preliminary data.</text>
</comment>
<proteinExistence type="predicted"/>
<dbReference type="EMBL" id="JROC01000032">
    <property type="protein sequence ID" value="KGL66875.1"/>
    <property type="molecule type" value="Genomic_DNA"/>
</dbReference>
<reference evidence="1 2" key="1">
    <citation type="submission" date="2014-09" db="EMBL/GenBank/DDBJ databases">
        <title>Lactobacillus mucosae CRL573 Genome Sequencing.</title>
        <authorList>
            <person name="Bleckwedel J."/>
            <person name="Teran L.C."/>
            <person name="Bonacina J."/>
            <person name="Saavedra L."/>
            <person name="Mozzi F.B."/>
            <person name="Raya R.R."/>
        </authorList>
    </citation>
    <scope>NUCLEOTIDE SEQUENCE [LARGE SCALE GENOMIC DNA]</scope>
    <source>
        <strain evidence="1 2">CRL573</strain>
    </source>
</reference>
<dbReference type="Proteomes" id="UP000030001">
    <property type="component" value="Unassembled WGS sequence"/>
</dbReference>
<gene>
    <name evidence="1" type="ORF">LX03_05900</name>
</gene>
<sequence>MMLPKIPLHLCNQSVVLHMATGDEDDYGKPKTTDVAVNHVIVQPQTIYSGSNNSRTITANAVVFLFADISTPMPKLTPDCVGWHVTFEGHDYTITNFVDNRDPYGNDVYSYELEVL</sequence>
<organism evidence="1 2">
    <name type="scientific">Limosilactobacillus mucosae</name>
    <name type="common">Lactobacillus mucosae</name>
    <dbReference type="NCBI Taxonomy" id="97478"/>
    <lineage>
        <taxon>Bacteria</taxon>
        <taxon>Bacillati</taxon>
        <taxon>Bacillota</taxon>
        <taxon>Bacilli</taxon>
        <taxon>Lactobacillales</taxon>
        <taxon>Lactobacillaceae</taxon>
        <taxon>Limosilactobacillus</taxon>
    </lineage>
</organism>
<dbReference type="InterPro" id="IPR019612">
    <property type="entry name" value="Minor_capsid_put"/>
</dbReference>
<evidence type="ECO:0000313" key="1">
    <source>
        <dbReference type="EMBL" id="KGL66875.1"/>
    </source>
</evidence>
<accession>A0A099YE82</accession>
<name>A0A099YE82_LIMMU</name>
<dbReference type="Pfam" id="PF10665">
    <property type="entry name" value="Minor_capsid_1"/>
    <property type="match status" value="1"/>
</dbReference>
<dbReference type="AlphaFoldDB" id="A0A099YE82"/>
<protein>
    <submittedName>
        <fullName evidence="1">Capsid protein</fullName>
    </submittedName>
</protein>
<evidence type="ECO:0000313" key="2">
    <source>
        <dbReference type="Proteomes" id="UP000030001"/>
    </source>
</evidence>